<name>A0AAU6QE90_9ACAR</name>
<dbReference type="GO" id="GO:0005743">
    <property type="term" value="C:mitochondrial inner membrane"/>
    <property type="evidence" value="ECO:0007669"/>
    <property type="project" value="UniProtKB-SubCell"/>
</dbReference>
<evidence type="ECO:0000256" key="2">
    <source>
        <dbReference type="ARBA" id="ARBA00006810"/>
    </source>
</evidence>
<geneLocation type="mitochondrion" evidence="13"/>
<evidence type="ECO:0000256" key="6">
    <source>
        <dbReference type="ARBA" id="ARBA00022781"/>
    </source>
</evidence>
<sequence length="221" mass="25937">MSLNLFSVFDPSTSAYFSLNWFSMLLVLLFMFSSFWVLNSRILWFYNMISKNLMNEFKNNFNKENYMIFFFFLSLFWFLMFNNFLGLFPYVFTSTSHLSVTLGMALMFWLIYMIYGWVNSMDLMFTHLVPLGSPMYLASFMVLIETVSNLIRPITLSVRLAANMIAGHLLLTLLTNLSESNFFLFPFTFPVIVCLMILEMAVSMIQSYVFITLLSLYVNEI</sequence>
<feature type="transmembrane region" description="Helical" evidence="12">
    <location>
        <begin position="187"/>
        <end position="218"/>
    </location>
</feature>
<feature type="transmembrane region" description="Helical" evidence="12">
    <location>
        <begin position="98"/>
        <end position="118"/>
    </location>
</feature>
<keyword evidence="6" id="KW-0375">Hydrogen ion transport</keyword>
<evidence type="ECO:0000256" key="8">
    <source>
        <dbReference type="ARBA" id="ARBA00023065"/>
    </source>
</evidence>
<feature type="transmembrane region" description="Helical" evidence="12">
    <location>
        <begin position="156"/>
        <end position="175"/>
    </location>
</feature>
<dbReference type="GO" id="GO:0045259">
    <property type="term" value="C:proton-transporting ATP synthase complex"/>
    <property type="evidence" value="ECO:0007669"/>
    <property type="project" value="UniProtKB-KW"/>
</dbReference>
<dbReference type="NCBIfam" id="TIGR01131">
    <property type="entry name" value="ATP_synt_6_or_A"/>
    <property type="match status" value="1"/>
</dbReference>
<evidence type="ECO:0000256" key="5">
    <source>
        <dbReference type="ARBA" id="ARBA00022692"/>
    </source>
</evidence>
<keyword evidence="8" id="KW-0406">Ion transport</keyword>
<evidence type="ECO:0000256" key="7">
    <source>
        <dbReference type="ARBA" id="ARBA00022989"/>
    </source>
</evidence>
<dbReference type="Gene3D" id="1.20.120.220">
    <property type="entry name" value="ATP synthase, F0 complex, subunit A"/>
    <property type="match status" value="1"/>
</dbReference>
<dbReference type="InterPro" id="IPR000568">
    <property type="entry name" value="ATP_synth_F0_asu"/>
</dbReference>
<dbReference type="EMBL" id="OR002188">
    <property type="protein sequence ID" value="WYM44982.1"/>
    <property type="molecule type" value="Genomic_DNA"/>
</dbReference>
<gene>
    <name evidence="13" type="primary">atp6</name>
</gene>
<keyword evidence="4" id="KW-0138">CF(0)</keyword>
<dbReference type="GO" id="GO:0046933">
    <property type="term" value="F:proton-transporting ATP synthase activity, rotational mechanism"/>
    <property type="evidence" value="ECO:0007669"/>
    <property type="project" value="TreeGrafter"/>
</dbReference>
<dbReference type="SUPFAM" id="SSF81336">
    <property type="entry name" value="F1F0 ATP synthase subunit A"/>
    <property type="match status" value="1"/>
</dbReference>
<accession>A0AAU6QE90</accession>
<evidence type="ECO:0000256" key="4">
    <source>
        <dbReference type="ARBA" id="ARBA00022547"/>
    </source>
</evidence>
<dbReference type="CDD" id="cd00310">
    <property type="entry name" value="ATP-synt_Fo_a_6"/>
    <property type="match status" value="1"/>
</dbReference>
<feature type="transmembrane region" description="Helical" evidence="12">
    <location>
        <begin position="124"/>
        <end position="144"/>
    </location>
</feature>
<evidence type="ECO:0000256" key="11">
    <source>
        <dbReference type="RuleBase" id="RU004450"/>
    </source>
</evidence>
<keyword evidence="5 12" id="KW-0812">Transmembrane</keyword>
<dbReference type="PANTHER" id="PTHR11410">
    <property type="entry name" value="ATP SYNTHASE SUBUNIT A"/>
    <property type="match status" value="1"/>
</dbReference>
<dbReference type="Pfam" id="PF00119">
    <property type="entry name" value="ATP-synt_A"/>
    <property type="match status" value="1"/>
</dbReference>
<evidence type="ECO:0000256" key="1">
    <source>
        <dbReference type="ARBA" id="ARBA00004141"/>
    </source>
</evidence>
<keyword evidence="9 12" id="KW-0472">Membrane</keyword>
<keyword evidence="7 12" id="KW-1133">Transmembrane helix</keyword>
<dbReference type="PANTHER" id="PTHR11410:SF0">
    <property type="entry name" value="ATP SYNTHASE SUBUNIT A"/>
    <property type="match status" value="1"/>
</dbReference>
<evidence type="ECO:0000256" key="12">
    <source>
        <dbReference type="SAM" id="Phobius"/>
    </source>
</evidence>
<dbReference type="InterPro" id="IPR045083">
    <property type="entry name" value="ATP_synth_F0_asu_bact/mt"/>
</dbReference>
<dbReference type="InterPro" id="IPR023011">
    <property type="entry name" value="ATP_synth_F0_asu_AS"/>
</dbReference>
<protein>
    <recommendedName>
        <fullName evidence="11">ATP synthase subunit a</fullName>
    </recommendedName>
</protein>
<evidence type="ECO:0000256" key="9">
    <source>
        <dbReference type="ARBA" id="ARBA00023136"/>
    </source>
</evidence>
<organism evidence="13">
    <name type="scientific">Laelaps chini</name>
    <dbReference type="NCBI Taxonomy" id="2902761"/>
    <lineage>
        <taxon>Eukaryota</taxon>
        <taxon>Metazoa</taxon>
        <taxon>Ecdysozoa</taxon>
        <taxon>Arthropoda</taxon>
        <taxon>Chelicerata</taxon>
        <taxon>Arachnida</taxon>
        <taxon>Acari</taxon>
        <taxon>Parasitiformes</taxon>
        <taxon>Mesostigmata</taxon>
        <taxon>Gamasina</taxon>
        <taxon>Dermanyssoidea</taxon>
        <taxon>Laelapidae</taxon>
        <taxon>Laelaps</taxon>
    </lineage>
</organism>
<keyword evidence="10" id="KW-0066">ATP synthesis</keyword>
<keyword evidence="13" id="KW-0496">Mitochondrion</keyword>
<evidence type="ECO:0000313" key="13">
    <source>
        <dbReference type="EMBL" id="WYM44982.1"/>
    </source>
</evidence>
<proteinExistence type="inferred from homology"/>
<keyword evidence="3" id="KW-0813">Transport</keyword>
<comment type="similarity">
    <text evidence="2">Belongs to the ATPase A chain family.</text>
</comment>
<feature type="transmembrane region" description="Helical" evidence="12">
    <location>
        <begin position="21"/>
        <end position="46"/>
    </location>
</feature>
<comment type="subcellular location">
    <subcellularLocation>
        <location evidence="1">Membrane</location>
        <topology evidence="1">Multi-pass membrane protein</topology>
    </subcellularLocation>
    <subcellularLocation>
        <location evidence="11">Mitochondrion inner membrane</location>
        <topology evidence="11">Multi-pass membrane protein</topology>
    </subcellularLocation>
</comment>
<dbReference type="AlphaFoldDB" id="A0AAU6QE90"/>
<dbReference type="PROSITE" id="PS00449">
    <property type="entry name" value="ATPASE_A"/>
    <property type="match status" value="1"/>
</dbReference>
<evidence type="ECO:0000256" key="3">
    <source>
        <dbReference type="ARBA" id="ARBA00022448"/>
    </source>
</evidence>
<dbReference type="PRINTS" id="PR00123">
    <property type="entry name" value="ATPASEA"/>
</dbReference>
<reference evidence="13" key="1">
    <citation type="submission" date="2023-05" db="EMBL/GenBank/DDBJ databases">
        <authorList>
            <person name="Yuan B."/>
            <person name="He G."/>
            <person name="Dong W."/>
        </authorList>
    </citation>
    <scope>NUCLEOTIDE SEQUENCE</scope>
</reference>
<evidence type="ECO:0000256" key="10">
    <source>
        <dbReference type="ARBA" id="ARBA00023310"/>
    </source>
</evidence>
<dbReference type="InterPro" id="IPR035908">
    <property type="entry name" value="F0_ATP_A_sf"/>
</dbReference>
<feature type="transmembrane region" description="Helical" evidence="12">
    <location>
        <begin position="66"/>
        <end position="91"/>
    </location>
</feature>